<feature type="compositionally biased region" description="Low complexity" evidence="1">
    <location>
        <begin position="649"/>
        <end position="671"/>
    </location>
</feature>
<gene>
    <name evidence="2" type="ORF">DFH08DRAFT_811405</name>
</gene>
<feature type="compositionally biased region" description="Low complexity" evidence="1">
    <location>
        <begin position="229"/>
        <end position="245"/>
    </location>
</feature>
<dbReference type="Proteomes" id="UP001218218">
    <property type="component" value="Unassembled WGS sequence"/>
</dbReference>
<feature type="compositionally biased region" description="Polar residues" evidence="1">
    <location>
        <begin position="1"/>
        <end position="18"/>
    </location>
</feature>
<keyword evidence="3" id="KW-1185">Reference proteome</keyword>
<comment type="caution">
    <text evidence="2">The sequence shown here is derived from an EMBL/GenBank/DDBJ whole genome shotgun (WGS) entry which is preliminary data.</text>
</comment>
<evidence type="ECO:0000313" key="2">
    <source>
        <dbReference type="EMBL" id="KAJ7342309.1"/>
    </source>
</evidence>
<accession>A0AAD6ZVA7</accession>
<evidence type="ECO:0000256" key="1">
    <source>
        <dbReference type="SAM" id="MobiDB-lite"/>
    </source>
</evidence>
<protein>
    <submittedName>
        <fullName evidence="2">Uncharacterized protein</fullName>
    </submittedName>
</protein>
<feature type="region of interest" description="Disordered" evidence="1">
    <location>
        <begin position="1"/>
        <end position="36"/>
    </location>
</feature>
<reference evidence="2" key="1">
    <citation type="submission" date="2023-03" db="EMBL/GenBank/DDBJ databases">
        <title>Massive genome expansion in bonnet fungi (Mycena s.s.) driven by repeated elements and novel gene families across ecological guilds.</title>
        <authorList>
            <consortium name="Lawrence Berkeley National Laboratory"/>
            <person name="Harder C.B."/>
            <person name="Miyauchi S."/>
            <person name="Viragh M."/>
            <person name="Kuo A."/>
            <person name="Thoen E."/>
            <person name="Andreopoulos B."/>
            <person name="Lu D."/>
            <person name="Skrede I."/>
            <person name="Drula E."/>
            <person name="Henrissat B."/>
            <person name="Morin E."/>
            <person name="Kohler A."/>
            <person name="Barry K."/>
            <person name="LaButti K."/>
            <person name="Morin E."/>
            <person name="Salamov A."/>
            <person name="Lipzen A."/>
            <person name="Mereny Z."/>
            <person name="Hegedus B."/>
            <person name="Baldrian P."/>
            <person name="Stursova M."/>
            <person name="Weitz H."/>
            <person name="Taylor A."/>
            <person name="Grigoriev I.V."/>
            <person name="Nagy L.G."/>
            <person name="Martin F."/>
            <person name="Kauserud H."/>
        </authorList>
    </citation>
    <scope>NUCLEOTIDE SEQUENCE</scope>
    <source>
        <strain evidence="2">CBHHK002</strain>
    </source>
</reference>
<sequence length="698" mass="75431">MSSFRLFQSGSSLSNSTPSREHDSVSTPPPIGPDGRNTSYKNSHCHLYKGSDHVSFLRLFPFLPLSFPLISTHPCPNLIPFGNEPLIDKIQVAEDFYAALPVLEYYTDNFGNTTRPRSFKLFISGINRILLFLDNVPGVWANYFVTEEARGMQREGFEIPFVEPPLLSPLEFSFGGSPIYSMSATCPAGFYPPDCDTVEAAFKYKPQRKIGGSKISSSSTSTAKPLTRAPAAAPSPLAGASSSGPVHNSAAHRIPYVLVPDRKTVYAEDKNSTAPKRKKMDTSQGEDSDTPVVVDRPTNVNDPQPINARVPKKAKLETKEPTLKTPVAKPQGSSTAISAAPHRKPATGAKPTVARELSAADFDAVTGKFKSIFTRMVTNKEFGTNPTDKNQFTIPAPEDFPVFVAVVKKKSGARYDFTSHLPLVSSNRTTPNEASPTFNPLPLIEHETVTDLNLEDGVLPTTGCQNCKLERKLCVPLGLGSSCFNCIQAGFRFCDHHQTLDQLVQTQLELAETYAMASDVTHAHIANLNSAFTLLKRSAQAHYEDAQKFSTALSGFQLHALKWIHFMGTEAFLSRFTSTGTSPTVIDHLNGMVSLYNTFSGPERAGLASQPPTGFAPGNLDLERAPVFRPKKALVSPRPTALRTGPRVGSTPAYSASSSSDSGSESDNTSSGKQPVAGTSGNSAPPEQEVIRGVSMEA</sequence>
<dbReference type="AlphaFoldDB" id="A0AAD6ZVA7"/>
<feature type="region of interest" description="Disordered" evidence="1">
    <location>
        <begin position="210"/>
        <end position="248"/>
    </location>
</feature>
<evidence type="ECO:0000313" key="3">
    <source>
        <dbReference type="Proteomes" id="UP001218218"/>
    </source>
</evidence>
<feature type="region of interest" description="Disordered" evidence="1">
    <location>
        <begin position="322"/>
        <end position="349"/>
    </location>
</feature>
<dbReference type="EMBL" id="JARIHO010000025">
    <property type="protein sequence ID" value="KAJ7342309.1"/>
    <property type="molecule type" value="Genomic_DNA"/>
</dbReference>
<organism evidence="2 3">
    <name type="scientific">Mycena albidolilacea</name>
    <dbReference type="NCBI Taxonomy" id="1033008"/>
    <lineage>
        <taxon>Eukaryota</taxon>
        <taxon>Fungi</taxon>
        <taxon>Dikarya</taxon>
        <taxon>Basidiomycota</taxon>
        <taxon>Agaricomycotina</taxon>
        <taxon>Agaricomycetes</taxon>
        <taxon>Agaricomycetidae</taxon>
        <taxon>Agaricales</taxon>
        <taxon>Marasmiineae</taxon>
        <taxon>Mycenaceae</taxon>
        <taxon>Mycena</taxon>
    </lineage>
</organism>
<feature type="region of interest" description="Disordered" evidence="1">
    <location>
        <begin position="630"/>
        <end position="698"/>
    </location>
</feature>
<feature type="compositionally biased region" description="Low complexity" evidence="1">
    <location>
        <begin position="210"/>
        <end position="222"/>
    </location>
</feature>
<name>A0AAD6ZVA7_9AGAR</name>
<proteinExistence type="predicted"/>
<feature type="region of interest" description="Disordered" evidence="1">
    <location>
        <begin position="267"/>
        <end position="306"/>
    </location>
</feature>